<keyword evidence="11" id="KW-0472">Membrane</keyword>
<dbReference type="GO" id="GO:0005829">
    <property type="term" value="C:cytosol"/>
    <property type="evidence" value="ECO:0007669"/>
    <property type="project" value="UniProtKB-SubCell"/>
</dbReference>
<keyword evidence="9" id="KW-0343">GTPase activation</keyword>
<reference evidence="19" key="1">
    <citation type="journal article" date="2019" name="IScience">
        <title>Narwhal Genome Reveals Long-Term Low Genetic Diversity despite Current Large Abundance Size.</title>
        <authorList>
            <person name="Westbury M.V."/>
            <person name="Petersen B."/>
            <person name="Garde E."/>
            <person name="Heide-Jorgensen M.P."/>
            <person name="Lorenzen E.D."/>
        </authorList>
    </citation>
    <scope>NUCLEOTIDE SEQUENCE [LARGE SCALE GENOMIC DNA]</scope>
</reference>
<evidence type="ECO:0000256" key="2">
    <source>
        <dbReference type="ARBA" id="ARBA00004138"/>
    </source>
</evidence>
<evidence type="ECO:0000256" key="3">
    <source>
        <dbReference type="ARBA" id="ARBA00004186"/>
    </source>
</evidence>
<keyword evidence="10" id="KW-0963">Cytoplasm</keyword>
<evidence type="ECO:0000256" key="6">
    <source>
        <dbReference type="ARBA" id="ARBA00004656"/>
    </source>
</evidence>
<feature type="region of interest" description="Disordered" evidence="16">
    <location>
        <begin position="41"/>
        <end position="90"/>
    </location>
</feature>
<evidence type="ECO:0000256" key="8">
    <source>
        <dbReference type="ARBA" id="ARBA00021824"/>
    </source>
</evidence>
<protein>
    <recommendedName>
        <fullName evidence="8">Folliculin</fullName>
    </recommendedName>
</protein>
<organism evidence="18 19">
    <name type="scientific">Monodon monoceros</name>
    <name type="common">Narwhal</name>
    <name type="synonym">Ceratodon monodon</name>
    <dbReference type="NCBI Taxonomy" id="40151"/>
    <lineage>
        <taxon>Eukaryota</taxon>
        <taxon>Metazoa</taxon>
        <taxon>Chordata</taxon>
        <taxon>Craniata</taxon>
        <taxon>Vertebrata</taxon>
        <taxon>Euteleostomi</taxon>
        <taxon>Mammalia</taxon>
        <taxon>Eutheria</taxon>
        <taxon>Laurasiatheria</taxon>
        <taxon>Artiodactyla</taxon>
        <taxon>Whippomorpha</taxon>
        <taxon>Cetacea</taxon>
        <taxon>Odontoceti</taxon>
        <taxon>Monodontidae</taxon>
        <taxon>Monodon</taxon>
    </lineage>
</organism>
<dbReference type="Gene3D" id="1.10.10.1730">
    <property type="entry name" value="Folliculin"/>
    <property type="match status" value="2"/>
</dbReference>
<dbReference type="GO" id="GO:0005929">
    <property type="term" value="C:cilium"/>
    <property type="evidence" value="ECO:0007669"/>
    <property type="project" value="UniProtKB-SubCell"/>
</dbReference>
<dbReference type="InterPro" id="IPR044886">
    <property type="entry name" value="FLCN_DENN_C_sf"/>
</dbReference>
<evidence type="ECO:0000256" key="13">
    <source>
        <dbReference type="ARBA" id="ARBA00023228"/>
    </source>
</evidence>
<evidence type="ECO:0000313" key="19">
    <source>
        <dbReference type="Proteomes" id="UP000308365"/>
    </source>
</evidence>
<dbReference type="GO" id="GO:0005634">
    <property type="term" value="C:nucleus"/>
    <property type="evidence" value="ECO:0007669"/>
    <property type="project" value="UniProtKB-SubCell"/>
</dbReference>
<dbReference type="GO" id="GO:0005819">
    <property type="term" value="C:spindle"/>
    <property type="evidence" value="ECO:0007669"/>
    <property type="project" value="UniProtKB-SubCell"/>
</dbReference>
<evidence type="ECO:0000256" key="1">
    <source>
        <dbReference type="ARBA" id="ARBA00004123"/>
    </source>
</evidence>
<feature type="non-terminal residue" evidence="18">
    <location>
        <position position="1"/>
    </location>
</feature>
<dbReference type="PANTHER" id="PTHR31441:SF2">
    <property type="entry name" value="FOLLICULIN"/>
    <property type="match status" value="1"/>
</dbReference>
<evidence type="ECO:0000259" key="17">
    <source>
        <dbReference type="PROSITE" id="PS51834"/>
    </source>
</evidence>
<accession>A0A4U1FSD0</accession>
<evidence type="ECO:0000256" key="11">
    <source>
        <dbReference type="ARBA" id="ARBA00023136"/>
    </source>
</evidence>
<dbReference type="PROSITE" id="PS51834">
    <property type="entry name" value="DENN_FLCN_SMCR8"/>
    <property type="match status" value="1"/>
</dbReference>
<evidence type="ECO:0000256" key="12">
    <source>
        <dbReference type="ARBA" id="ARBA00023212"/>
    </source>
</evidence>
<evidence type="ECO:0000256" key="15">
    <source>
        <dbReference type="ARBA" id="ARBA00023273"/>
    </source>
</evidence>
<evidence type="ECO:0000256" key="14">
    <source>
        <dbReference type="ARBA" id="ARBA00023242"/>
    </source>
</evidence>
<dbReference type="GO" id="GO:0000122">
    <property type="term" value="P:negative regulation of transcription by RNA polymerase II"/>
    <property type="evidence" value="ECO:0007669"/>
    <property type="project" value="TreeGrafter"/>
</dbReference>
<keyword evidence="14" id="KW-0539">Nucleus</keyword>
<comment type="caution">
    <text evidence="18">The sequence shown here is derived from an EMBL/GenBank/DDBJ whole genome shotgun (WGS) entry which is preliminary data.</text>
</comment>
<evidence type="ECO:0000313" key="18">
    <source>
        <dbReference type="EMBL" id="TKC53118.1"/>
    </source>
</evidence>
<dbReference type="InterPro" id="IPR037520">
    <property type="entry name" value="Folliculin/SMCR8_longin"/>
</dbReference>
<comment type="similarity">
    <text evidence="7">Belongs to the folliculin family.</text>
</comment>
<evidence type="ECO:0000256" key="16">
    <source>
        <dbReference type="SAM" id="MobiDB-lite"/>
    </source>
</evidence>
<evidence type="ECO:0000256" key="10">
    <source>
        <dbReference type="ARBA" id="ARBA00022490"/>
    </source>
</evidence>
<feature type="compositionally biased region" description="Low complexity" evidence="16">
    <location>
        <begin position="72"/>
        <end position="85"/>
    </location>
</feature>
<sequence length="666" mass="73121">QAWHSLQGAMNAIVALCHFCELHGPRTLFCTEVLHAPLPQGAGSGDGAGRGEHAEEEEGGIQMSSRLRAHSPAEGASAESSSPGPKKSDMCEASVSWGGCRSLAAGHPGYISHDKETSIKYVSHQHPNHPQLFSIVRQACVRSLSCEVCPGREGPIFFGDEQHGFVFSHTFFIKDSLARGFQRWYSIIAIMMDRIYLINSWPFLLGKIRGIIDELQGKALKVFEAEQFGCPQRAQRMNTAFTPFLHQRNGNAARSLTSLTNDDSFRLTEKLLEGAPTEDTLVQMEQLAGSVDSWSEPEISSLLAGLTTRCLGLKWSCAKTCTQRAKESRDAHFVTEFVVCLADLEEESESWGSSEAGEEEKEGAEGREPTKCPADSSLLSDCGNWQPRKLSVFKSLRHMRQVLGAPSFRTLAWHVLMGNQVIWKSRDADLVHSAFEVLRTMLPVGCVRVIPYSSQYEEAYRCNFLGLGPHVQIPPHVLASEFAVVVEVHTAARSSLQPAGCEDEPSLSKHEFVVTSGSAVAADRAGPTILSKVEAALTNQNLSVDVVDQCLVCLKEEWMKRESPLCCAASPVSVPAVPAEPLLVLKPFRPQDQNSADGSAVAECLVLVFYSKVKVLFKFTKVDSRPKEDTQKLLSILGASEEDNVKLLKFWMTGLSKTYKSHLLST</sequence>
<dbReference type="GO" id="GO:1904263">
    <property type="term" value="P:positive regulation of TORC1 signaling"/>
    <property type="evidence" value="ECO:0007669"/>
    <property type="project" value="TreeGrafter"/>
</dbReference>
<dbReference type="InterPro" id="IPR032035">
    <property type="entry name" value="Folliculin_DENN"/>
</dbReference>
<keyword evidence="15" id="KW-0966">Cell projection</keyword>
<feature type="domain" description="UDENN FLCN/SMCR8-type" evidence="17">
    <location>
        <begin position="101"/>
        <end position="656"/>
    </location>
</feature>
<evidence type="ECO:0000256" key="4">
    <source>
        <dbReference type="ARBA" id="ARBA00004300"/>
    </source>
</evidence>
<feature type="region of interest" description="Disordered" evidence="16">
    <location>
        <begin position="349"/>
        <end position="372"/>
    </location>
</feature>
<dbReference type="InterPro" id="IPR037521">
    <property type="entry name" value="FLCN/SMCR8_DENN"/>
</dbReference>
<dbReference type="Pfam" id="PF16692">
    <property type="entry name" value="Folliculin_C"/>
    <property type="match status" value="2"/>
</dbReference>
<dbReference type="Pfam" id="PF11704">
    <property type="entry name" value="Folliculin"/>
    <property type="match status" value="1"/>
</dbReference>
<evidence type="ECO:0000256" key="9">
    <source>
        <dbReference type="ARBA" id="ARBA00022468"/>
    </source>
</evidence>
<gene>
    <name evidence="18" type="ORF">EI555_006616</name>
</gene>
<keyword evidence="12" id="KW-0206">Cytoskeleton</keyword>
<dbReference type="GO" id="GO:0005765">
    <property type="term" value="C:lysosomal membrane"/>
    <property type="evidence" value="ECO:0007669"/>
    <property type="project" value="UniProtKB-SubCell"/>
</dbReference>
<evidence type="ECO:0000256" key="5">
    <source>
        <dbReference type="ARBA" id="ARBA00004514"/>
    </source>
</evidence>
<name>A0A4U1FSD0_MONMO</name>
<feature type="non-terminal residue" evidence="18">
    <location>
        <position position="666"/>
    </location>
</feature>
<dbReference type="AlphaFoldDB" id="A0A4U1FSD0"/>
<dbReference type="EMBL" id="RWIC01000013">
    <property type="protein sequence ID" value="TKC53118.1"/>
    <property type="molecule type" value="Genomic_DNA"/>
</dbReference>
<comment type="subcellular location">
    <subcellularLocation>
        <location evidence="2">Cell projection</location>
        <location evidence="2">Cilium</location>
    </subcellularLocation>
    <subcellularLocation>
        <location evidence="4">Cytoplasm</location>
        <location evidence="4">Cytoskeleton</location>
        <location evidence="4">Microtubule organizing center</location>
        <location evidence="4">Centrosome</location>
    </subcellularLocation>
    <subcellularLocation>
        <location evidence="3">Cytoplasm</location>
        <location evidence="3">Cytoskeleton</location>
        <location evidence="3">Spindle</location>
    </subcellularLocation>
    <subcellularLocation>
        <location evidence="5">Cytoplasm</location>
        <location evidence="5">Cytosol</location>
    </subcellularLocation>
    <subcellularLocation>
        <location evidence="6">Lysosome membrane</location>
    </subcellularLocation>
    <subcellularLocation>
        <location evidence="1">Nucleus</location>
    </subcellularLocation>
</comment>
<dbReference type="Gene3D" id="3.40.50.12430">
    <property type="match status" value="1"/>
</dbReference>
<keyword evidence="13" id="KW-0458">Lysosome</keyword>
<dbReference type="GO" id="GO:0005813">
    <property type="term" value="C:centrosome"/>
    <property type="evidence" value="ECO:0007669"/>
    <property type="project" value="UniProtKB-SubCell"/>
</dbReference>
<dbReference type="FunFam" id="3.40.50.12430:FF:000001">
    <property type="entry name" value="Folliculin"/>
    <property type="match status" value="1"/>
</dbReference>
<proteinExistence type="inferred from homology"/>
<evidence type="ECO:0000256" key="7">
    <source>
        <dbReference type="ARBA" id="ARBA00009987"/>
    </source>
</evidence>
<dbReference type="Proteomes" id="UP000308365">
    <property type="component" value="Unassembled WGS sequence"/>
</dbReference>
<dbReference type="GO" id="GO:0030511">
    <property type="term" value="P:positive regulation of transforming growth factor beta receptor signaling pathway"/>
    <property type="evidence" value="ECO:0007669"/>
    <property type="project" value="TreeGrafter"/>
</dbReference>
<dbReference type="GO" id="GO:0005096">
    <property type="term" value="F:GTPase activator activity"/>
    <property type="evidence" value="ECO:0007669"/>
    <property type="project" value="UniProtKB-KW"/>
</dbReference>
<dbReference type="InterPro" id="IPR021713">
    <property type="entry name" value="Folliculin"/>
</dbReference>
<dbReference type="PANTHER" id="PTHR31441">
    <property type="entry name" value="FOLLICULIN FAMILY MEMBER"/>
    <property type="match status" value="1"/>
</dbReference>